<name>A0A9W7AHF1_9STRA</name>
<dbReference type="InterPro" id="IPR043519">
    <property type="entry name" value="NT_sf"/>
</dbReference>
<keyword evidence="3" id="KW-0548">Nucleotidyltransferase</keyword>
<feature type="compositionally biased region" description="Low complexity" evidence="5">
    <location>
        <begin position="32"/>
        <end position="49"/>
    </location>
</feature>
<dbReference type="PANTHER" id="PTHR11276">
    <property type="entry name" value="DNA POLYMERASE TYPE-X FAMILY MEMBER"/>
    <property type="match status" value="1"/>
</dbReference>
<feature type="compositionally biased region" description="Acidic residues" evidence="5">
    <location>
        <begin position="637"/>
        <end position="680"/>
    </location>
</feature>
<dbReference type="Proteomes" id="UP001165085">
    <property type="component" value="Unassembled WGS sequence"/>
</dbReference>
<evidence type="ECO:0000256" key="5">
    <source>
        <dbReference type="SAM" id="MobiDB-lite"/>
    </source>
</evidence>
<dbReference type="InterPro" id="IPR028207">
    <property type="entry name" value="DNA_pol_B_palm_palm"/>
</dbReference>
<dbReference type="GO" id="GO:0003887">
    <property type="term" value="F:DNA-directed DNA polymerase activity"/>
    <property type="evidence" value="ECO:0007669"/>
    <property type="project" value="InterPro"/>
</dbReference>
<organism evidence="7 8">
    <name type="scientific">Triparma strigata</name>
    <dbReference type="NCBI Taxonomy" id="1606541"/>
    <lineage>
        <taxon>Eukaryota</taxon>
        <taxon>Sar</taxon>
        <taxon>Stramenopiles</taxon>
        <taxon>Ochrophyta</taxon>
        <taxon>Bolidophyceae</taxon>
        <taxon>Parmales</taxon>
        <taxon>Triparmaceae</taxon>
        <taxon>Triparma</taxon>
    </lineage>
</organism>
<gene>
    <name evidence="7" type="ORF">TrST_g13511</name>
</gene>
<dbReference type="InterPro" id="IPR022312">
    <property type="entry name" value="DNA_pol_X"/>
</dbReference>
<evidence type="ECO:0000259" key="6">
    <source>
        <dbReference type="SMART" id="SM00483"/>
    </source>
</evidence>
<reference evidence="8" key="1">
    <citation type="journal article" date="2023" name="Commun. Biol.">
        <title>Genome analysis of Parmales, the sister group of diatoms, reveals the evolutionary specialization of diatoms from phago-mixotrophs to photoautotrophs.</title>
        <authorList>
            <person name="Ban H."/>
            <person name="Sato S."/>
            <person name="Yoshikawa S."/>
            <person name="Yamada K."/>
            <person name="Nakamura Y."/>
            <person name="Ichinomiya M."/>
            <person name="Sato N."/>
            <person name="Blanc-Mathieu R."/>
            <person name="Endo H."/>
            <person name="Kuwata A."/>
            <person name="Ogata H."/>
        </authorList>
    </citation>
    <scope>NUCLEOTIDE SEQUENCE [LARGE SCALE GENOMIC DNA]</scope>
    <source>
        <strain evidence="8">NIES 3701</strain>
    </source>
</reference>
<evidence type="ECO:0000313" key="8">
    <source>
        <dbReference type="Proteomes" id="UP001165085"/>
    </source>
</evidence>
<dbReference type="PANTHER" id="PTHR11276:SF28">
    <property type="entry name" value="DNA POLYMERASE LAMBDA"/>
    <property type="match status" value="1"/>
</dbReference>
<evidence type="ECO:0000256" key="3">
    <source>
        <dbReference type="ARBA" id="ARBA00022695"/>
    </source>
</evidence>
<dbReference type="Pfam" id="PF10391">
    <property type="entry name" value="DNA_pol_lambd_f"/>
    <property type="match status" value="1"/>
</dbReference>
<feature type="region of interest" description="Disordered" evidence="5">
    <location>
        <begin position="1"/>
        <end position="73"/>
    </location>
</feature>
<dbReference type="InterPro" id="IPR018944">
    <property type="entry name" value="DNA_pol_lambd_fingers_domain"/>
</dbReference>
<feature type="compositionally biased region" description="Pro residues" evidence="5">
    <location>
        <begin position="22"/>
        <end position="31"/>
    </location>
</feature>
<evidence type="ECO:0000256" key="4">
    <source>
        <dbReference type="ARBA" id="ARBA00022705"/>
    </source>
</evidence>
<dbReference type="Pfam" id="PF14792">
    <property type="entry name" value="DNA_pol_B_palm"/>
    <property type="match status" value="1"/>
</dbReference>
<keyword evidence="4" id="KW-0235">DNA replication</keyword>
<dbReference type="InterPro" id="IPR002054">
    <property type="entry name" value="DNA-dir_DNA_pol_X"/>
</dbReference>
<dbReference type="SUPFAM" id="SSF81301">
    <property type="entry name" value="Nucleotidyltransferase"/>
    <property type="match status" value="1"/>
</dbReference>
<evidence type="ECO:0000313" key="7">
    <source>
        <dbReference type="EMBL" id="GMH67810.1"/>
    </source>
</evidence>
<feature type="compositionally biased region" description="Polar residues" evidence="5">
    <location>
        <begin position="50"/>
        <end position="62"/>
    </location>
</feature>
<dbReference type="Gene3D" id="3.30.210.10">
    <property type="entry name" value="DNA polymerase, thumb domain"/>
    <property type="match status" value="1"/>
</dbReference>
<keyword evidence="2" id="KW-0808">Transferase</keyword>
<dbReference type="GO" id="GO:0005634">
    <property type="term" value="C:nucleus"/>
    <property type="evidence" value="ECO:0007669"/>
    <property type="project" value="TreeGrafter"/>
</dbReference>
<keyword evidence="1" id="KW-0237">DNA synthesis</keyword>
<dbReference type="CDD" id="cd00141">
    <property type="entry name" value="NT_POLXc"/>
    <property type="match status" value="1"/>
</dbReference>
<protein>
    <recommendedName>
        <fullName evidence="6">DNA-directed DNA polymerase X domain-containing protein</fullName>
    </recommendedName>
</protein>
<dbReference type="Gene3D" id="3.30.460.10">
    <property type="entry name" value="Beta Polymerase, domain 2"/>
    <property type="match status" value="1"/>
</dbReference>
<evidence type="ECO:0000256" key="2">
    <source>
        <dbReference type="ARBA" id="ARBA00022679"/>
    </source>
</evidence>
<feature type="compositionally biased region" description="Low complexity" evidence="5">
    <location>
        <begin position="8"/>
        <end position="21"/>
    </location>
</feature>
<dbReference type="InterPro" id="IPR037160">
    <property type="entry name" value="DNA_Pol_thumb_sf"/>
</dbReference>
<dbReference type="Pfam" id="PF14791">
    <property type="entry name" value="DNA_pol_B_thumb"/>
    <property type="match status" value="1"/>
</dbReference>
<accession>A0A9W7AHF1</accession>
<dbReference type="Gene3D" id="1.10.150.20">
    <property type="entry name" value="5' to 3' exonuclease, C-terminal subdomain"/>
    <property type="match status" value="1"/>
</dbReference>
<feature type="domain" description="DNA-directed DNA polymerase X" evidence="6">
    <location>
        <begin position="259"/>
        <end position="621"/>
    </location>
</feature>
<dbReference type="OrthoDB" id="205514at2759"/>
<dbReference type="GO" id="GO:0006303">
    <property type="term" value="P:double-strand break repair via nonhomologous end joining"/>
    <property type="evidence" value="ECO:0007669"/>
    <property type="project" value="TreeGrafter"/>
</dbReference>
<evidence type="ECO:0000256" key="1">
    <source>
        <dbReference type="ARBA" id="ARBA00022634"/>
    </source>
</evidence>
<comment type="caution">
    <text evidence="7">The sequence shown here is derived from an EMBL/GenBank/DDBJ whole genome shotgun (WGS) entry which is preliminary data.</text>
</comment>
<dbReference type="InterPro" id="IPR029398">
    <property type="entry name" value="PolB_thumb"/>
</dbReference>
<sequence>MGSLSNENTQQTSQSASLAPLSQPPPTPPSPAAASCSSNNSTSALSHPSTQSTLNTTSTPSVKTEKPVTWQKKRSKTINAAMFQGMLAKSSREGAVDGKEPFDTAEAMKNIADRKVEKFRPFNASWERLPGEQAEAEAAVGGWASISVEDAILNHMRVRDMATSQRKKYRRGKWTYAFERCLEAQKKADARMAKLQLEEDGGGDANVSCIFGTGIFGAVKIDVNNPEVFVPYNIAIAEYLREVAAAMTAKITVAEVMDRMRKGARGMNSTLKQEATCQKFRAEAYGRLATVVESFPVAVTADVLVNNQKKDDSSISSSSVTILLLKCPGSSLGVVLAAINRFTPQYFRTKKIYNPGQNYLQNSEMDKAMTLINDPQVKAVNSLTGIWGVGMSTAAKLYNWGVTSPEALWKDREVIGALNAAQLIGLKHVEDFKRKIPRAEVELILETVKETVDHLGRGKLTCRACGSYRRGKSSSGDIDVLITPKDGFESFQPSTCFIQIIEHLTERRVLTDHLAFDTKATIKPKRSYMGVCNVAGHFRRIDIKCYPKHSEAFALLYFTGSGHFNRSMKKFCKTAKLKLTDEGLWYRKGKTNESGISVACKEEEDIFNAIGLDYIRPEFRSVGIEAVSMGVEANGVGDEDSQETEEEEMWDIEELLDEEELDEEEKEKDDGDDVDDDETV</sequence>
<dbReference type="AlphaFoldDB" id="A0A9W7AHF1"/>
<dbReference type="GO" id="GO:0003677">
    <property type="term" value="F:DNA binding"/>
    <property type="evidence" value="ECO:0007669"/>
    <property type="project" value="InterPro"/>
</dbReference>
<keyword evidence="8" id="KW-1185">Reference proteome</keyword>
<dbReference type="SUPFAM" id="SSF81585">
    <property type="entry name" value="PsbU/PolX domain-like"/>
    <property type="match status" value="1"/>
</dbReference>
<dbReference type="EMBL" id="BRXY01000120">
    <property type="protein sequence ID" value="GMH67810.1"/>
    <property type="molecule type" value="Genomic_DNA"/>
</dbReference>
<dbReference type="SMART" id="SM00483">
    <property type="entry name" value="POLXc"/>
    <property type="match status" value="1"/>
</dbReference>
<proteinExistence type="predicted"/>
<dbReference type="PRINTS" id="PR00869">
    <property type="entry name" value="DNAPOLX"/>
</dbReference>
<feature type="region of interest" description="Disordered" evidence="5">
    <location>
        <begin position="632"/>
        <end position="680"/>
    </location>
</feature>